<dbReference type="STRING" id="92696.A0A4R0RRT9"/>
<feature type="compositionally biased region" description="Pro residues" evidence="5">
    <location>
        <begin position="212"/>
        <end position="253"/>
    </location>
</feature>
<dbReference type="Pfam" id="PF07524">
    <property type="entry name" value="Bromo_TP"/>
    <property type="match status" value="1"/>
</dbReference>
<dbReference type="OrthoDB" id="436852at2759"/>
<feature type="compositionally biased region" description="Acidic residues" evidence="5">
    <location>
        <begin position="144"/>
        <end position="155"/>
    </location>
</feature>
<dbReference type="Proteomes" id="UP000292702">
    <property type="component" value="Unassembled WGS sequence"/>
</dbReference>
<feature type="domain" description="Bromodomain associated" evidence="6">
    <location>
        <begin position="2"/>
        <end position="78"/>
    </location>
</feature>
<dbReference type="GO" id="GO:0046982">
    <property type="term" value="F:protein heterodimerization activity"/>
    <property type="evidence" value="ECO:0007669"/>
    <property type="project" value="InterPro"/>
</dbReference>
<evidence type="ECO:0000256" key="1">
    <source>
        <dbReference type="ARBA" id="ARBA00004123"/>
    </source>
</evidence>
<accession>A0A4R0RRT9</accession>
<gene>
    <name evidence="7" type="ORF">EIP91_009217</name>
</gene>
<keyword evidence="2" id="KW-0805">Transcription regulation</keyword>
<keyword evidence="3" id="KW-0804">Transcription</keyword>
<evidence type="ECO:0000259" key="6">
    <source>
        <dbReference type="SMART" id="SM00576"/>
    </source>
</evidence>
<name>A0A4R0RRT9_9APHY</name>
<dbReference type="GO" id="GO:0005634">
    <property type="term" value="C:nucleus"/>
    <property type="evidence" value="ECO:0007669"/>
    <property type="project" value="UniProtKB-SubCell"/>
</dbReference>
<proteinExistence type="predicted"/>
<feature type="region of interest" description="Disordered" evidence="5">
    <location>
        <begin position="550"/>
        <end position="579"/>
    </location>
</feature>
<sequence>METASKKILESATLTTLHAQQFSRSSTQAHLLLTDLLSRYVSLLSSTCAKYAEHAGRLSVSEQDAVAALGELGVGVDELTEYWETEGKEMARFGYTGRASKTPRRLEELDEMRAALAVGLRTDRDDAIPMAYLPFDPDAVLDDEVSELSDEELSSEEPGFGFGHDTDVSMINSPGSQAIGMDVDIPSRPLVQSPVEEQPPAARSEAPRAQSPLPPGIVTPPRSPLPKPPTPPPPAFPPSPISNPATPPPPSPSQPSISRRKRPRTTNWSPPPHVPAFLPPFPHASPESSPRATPALSLPEDAMSQTQPFANTLKLENPPSPIVPSAQPSAPGPAPASTSSSADYMSIVPYALSSLASQPAWHLPSRPHNIPSSTPPSQLPIPDTQPALFGAYHHILTHKPSGIPAPSTAGRYKVALALAAQNEDDTNPKWEPAPSLFGSSAPNVPRVATIGPTHPVPLGKEDGKGKEKEGAESAAEAKMPPMPTRPLPSADRVAPLVSSARPRIPQLAKHLLSNPVHNRTTRLTHPPVLLRGTTKLVYGQGVPAPWNSSAIPLAPPAVPQAGKPNGSKDTNGKDDPTSAAKLLPDARLFATWNWDQKSYKESLPAVRRGRMGSVAGNVHIGAVPNGISRRDR</sequence>
<organism evidence="7 8">
    <name type="scientific">Steccherinum ochraceum</name>
    <dbReference type="NCBI Taxonomy" id="92696"/>
    <lineage>
        <taxon>Eukaryota</taxon>
        <taxon>Fungi</taxon>
        <taxon>Dikarya</taxon>
        <taxon>Basidiomycota</taxon>
        <taxon>Agaricomycotina</taxon>
        <taxon>Agaricomycetes</taxon>
        <taxon>Polyporales</taxon>
        <taxon>Steccherinaceae</taxon>
        <taxon>Steccherinum</taxon>
    </lineage>
</organism>
<evidence type="ECO:0000313" key="7">
    <source>
        <dbReference type="EMBL" id="TCD68995.1"/>
    </source>
</evidence>
<dbReference type="SMART" id="SM00576">
    <property type="entry name" value="BTP"/>
    <property type="match status" value="1"/>
</dbReference>
<keyword evidence="8" id="KW-1185">Reference proteome</keyword>
<dbReference type="InterPro" id="IPR006565">
    <property type="entry name" value="BTP"/>
</dbReference>
<protein>
    <recommendedName>
        <fullName evidence="6">Bromodomain associated domain-containing protein</fullName>
    </recommendedName>
</protein>
<keyword evidence="4" id="KW-0539">Nucleus</keyword>
<feature type="compositionally biased region" description="Basic and acidic residues" evidence="5">
    <location>
        <begin position="459"/>
        <end position="471"/>
    </location>
</feature>
<dbReference type="EMBL" id="RWJN01000052">
    <property type="protein sequence ID" value="TCD68995.1"/>
    <property type="molecule type" value="Genomic_DNA"/>
</dbReference>
<feature type="region of interest" description="Disordered" evidence="5">
    <location>
        <begin position="360"/>
        <end position="384"/>
    </location>
</feature>
<feature type="region of interest" description="Disordered" evidence="5">
    <location>
        <begin position="451"/>
        <end position="487"/>
    </location>
</feature>
<evidence type="ECO:0000256" key="3">
    <source>
        <dbReference type="ARBA" id="ARBA00023163"/>
    </source>
</evidence>
<dbReference type="InterPro" id="IPR009072">
    <property type="entry name" value="Histone-fold"/>
</dbReference>
<evidence type="ECO:0000256" key="5">
    <source>
        <dbReference type="SAM" id="MobiDB-lite"/>
    </source>
</evidence>
<feature type="compositionally biased region" description="Low complexity" evidence="5">
    <location>
        <begin position="324"/>
        <end position="341"/>
    </location>
</feature>
<feature type="compositionally biased region" description="Pro residues" evidence="5">
    <location>
        <begin position="269"/>
        <end position="283"/>
    </location>
</feature>
<evidence type="ECO:0000256" key="2">
    <source>
        <dbReference type="ARBA" id="ARBA00023015"/>
    </source>
</evidence>
<evidence type="ECO:0000256" key="4">
    <source>
        <dbReference type="ARBA" id="ARBA00023242"/>
    </source>
</evidence>
<evidence type="ECO:0000313" key="8">
    <source>
        <dbReference type="Proteomes" id="UP000292702"/>
    </source>
</evidence>
<feature type="region of interest" description="Disordered" evidence="5">
    <location>
        <begin position="144"/>
        <end position="341"/>
    </location>
</feature>
<dbReference type="Gene3D" id="1.10.20.10">
    <property type="entry name" value="Histone, subunit A"/>
    <property type="match status" value="1"/>
</dbReference>
<reference evidence="7 8" key="1">
    <citation type="submission" date="2018-11" db="EMBL/GenBank/DDBJ databases">
        <title>Genome assembly of Steccherinum ochraceum LE-BIN_3174, the white-rot fungus of the Steccherinaceae family (The Residual Polyporoid clade, Polyporales, Basidiomycota).</title>
        <authorList>
            <person name="Fedorova T.V."/>
            <person name="Glazunova O.A."/>
            <person name="Landesman E.O."/>
            <person name="Moiseenko K.V."/>
            <person name="Psurtseva N.V."/>
            <person name="Savinova O.S."/>
            <person name="Shakhova N.V."/>
            <person name="Tyazhelova T.V."/>
            <person name="Vasina D.V."/>
        </authorList>
    </citation>
    <scope>NUCLEOTIDE SEQUENCE [LARGE SCALE GENOMIC DNA]</scope>
    <source>
        <strain evidence="7 8">LE-BIN_3174</strain>
    </source>
</reference>
<comment type="subcellular location">
    <subcellularLocation>
        <location evidence="1">Nucleus</location>
    </subcellularLocation>
</comment>
<dbReference type="AlphaFoldDB" id="A0A4R0RRT9"/>
<comment type="caution">
    <text evidence="7">The sequence shown here is derived from an EMBL/GenBank/DDBJ whole genome shotgun (WGS) entry which is preliminary data.</text>
</comment>